<gene>
    <name evidence="1" type="ORF">M8818_003505</name>
</gene>
<proteinExistence type="predicted"/>
<organism evidence="1 2">
    <name type="scientific">Zalaria obscura</name>
    <dbReference type="NCBI Taxonomy" id="2024903"/>
    <lineage>
        <taxon>Eukaryota</taxon>
        <taxon>Fungi</taxon>
        <taxon>Dikarya</taxon>
        <taxon>Ascomycota</taxon>
        <taxon>Pezizomycotina</taxon>
        <taxon>Dothideomycetes</taxon>
        <taxon>Dothideomycetidae</taxon>
        <taxon>Dothideales</taxon>
        <taxon>Zalariaceae</taxon>
        <taxon>Zalaria</taxon>
    </lineage>
</organism>
<dbReference type="EMBL" id="JAMKPW020000015">
    <property type="protein sequence ID" value="KAK8210336.1"/>
    <property type="molecule type" value="Genomic_DNA"/>
</dbReference>
<evidence type="ECO:0000313" key="1">
    <source>
        <dbReference type="EMBL" id="KAK8210336.1"/>
    </source>
</evidence>
<reference evidence="1" key="1">
    <citation type="submission" date="2024-02" db="EMBL/GenBank/DDBJ databases">
        <title>Metagenome Assembled Genome of Zalaria obscura JY119.</title>
        <authorList>
            <person name="Vighnesh L."/>
            <person name="Jagadeeshwari U."/>
            <person name="Venkata Ramana C."/>
            <person name="Sasikala C."/>
        </authorList>
    </citation>
    <scope>NUCLEOTIDE SEQUENCE</scope>
    <source>
        <strain evidence="1">JY119</strain>
    </source>
</reference>
<comment type="caution">
    <text evidence="1">The sequence shown here is derived from an EMBL/GenBank/DDBJ whole genome shotgun (WGS) entry which is preliminary data.</text>
</comment>
<protein>
    <submittedName>
        <fullName evidence="1">Uncharacterized protein</fullName>
    </submittedName>
</protein>
<keyword evidence="2" id="KW-1185">Reference proteome</keyword>
<name>A0ACC3SED8_9PEZI</name>
<accession>A0ACC3SED8</accession>
<dbReference type="Proteomes" id="UP001320706">
    <property type="component" value="Unassembled WGS sequence"/>
</dbReference>
<sequence length="309" mass="33904">MVWPFGNAYEPEKDIPDLSGKVILVTGGNTGLGKESCLQLAKHQPKEIFLAARTPSKAESAIAEIKKAVPNATISFLQLDLTSFKSIENAATEFKNRSQRLDILLNNAGIMATPYSKTAEGYEIQFGTNHMGHALLTKLLLPTLLKTAEEANSDVRVVNLSSEGHRMAPSGGIIFDQDKAESYGTWARYGCAKLANILHARALEKRYPQLTCTALHPGVIQTDLFASAQQSTAVIRWGMYAFGGIFMQNVAQGARNQLWACTAPKAEVAKGYYWTPVGKKSAGSGWAKNEILADKLWDYTEEEFKKHGY</sequence>
<evidence type="ECO:0000313" key="2">
    <source>
        <dbReference type="Proteomes" id="UP001320706"/>
    </source>
</evidence>